<dbReference type="Pfam" id="PF08241">
    <property type="entry name" value="Methyltransf_11"/>
    <property type="match status" value="1"/>
</dbReference>
<dbReference type="Proteomes" id="UP000631300">
    <property type="component" value="Unassembled WGS sequence"/>
</dbReference>
<feature type="domain" description="Methyltransferase type 11" evidence="1">
    <location>
        <begin position="62"/>
        <end position="113"/>
    </location>
</feature>
<dbReference type="EMBL" id="BMXP01000011">
    <property type="protein sequence ID" value="GGW95289.1"/>
    <property type="molecule type" value="Genomic_DNA"/>
</dbReference>
<accession>A0A918JPQ1</accession>
<organism evidence="2 3">
    <name type="scientific">Alteromonas halophila</name>
    <dbReference type="NCBI Taxonomy" id="516698"/>
    <lineage>
        <taxon>Bacteria</taxon>
        <taxon>Pseudomonadati</taxon>
        <taxon>Pseudomonadota</taxon>
        <taxon>Gammaproteobacteria</taxon>
        <taxon>Alteromonadales</taxon>
        <taxon>Alteromonadaceae</taxon>
        <taxon>Alteromonas/Salinimonas group</taxon>
        <taxon>Alteromonas</taxon>
    </lineage>
</organism>
<dbReference type="AlphaFoldDB" id="A0A918JPQ1"/>
<keyword evidence="2" id="KW-0808">Transferase</keyword>
<dbReference type="SUPFAM" id="SSF53335">
    <property type="entry name" value="S-adenosyl-L-methionine-dependent methyltransferases"/>
    <property type="match status" value="1"/>
</dbReference>
<gene>
    <name evidence="2" type="ORF">GCM10007391_31950</name>
</gene>
<keyword evidence="2" id="KW-0489">Methyltransferase</keyword>
<comment type="caution">
    <text evidence="2">The sequence shown here is derived from an EMBL/GenBank/DDBJ whole genome shotgun (WGS) entry which is preliminary data.</text>
</comment>
<dbReference type="InterPro" id="IPR029063">
    <property type="entry name" value="SAM-dependent_MTases_sf"/>
</dbReference>
<dbReference type="Gene3D" id="3.40.50.150">
    <property type="entry name" value="Vaccinia Virus protein VP39"/>
    <property type="match status" value="1"/>
</dbReference>
<dbReference type="GO" id="GO:0008757">
    <property type="term" value="F:S-adenosylmethionine-dependent methyltransferase activity"/>
    <property type="evidence" value="ECO:0007669"/>
    <property type="project" value="InterPro"/>
</dbReference>
<evidence type="ECO:0000313" key="2">
    <source>
        <dbReference type="EMBL" id="GGW95289.1"/>
    </source>
</evidence>
<dbReference type="PANTHER" id="PTHR43036:SF2">
    <property type="entry name" value="OS04G0481300 PROTEIN"/>
    <property type="match status" value="1"/>
</dbReference>
<evidence type="ECO:0000259" key="1">
    <source>
        <dbReference type="Pfam" id="PF08241"/>
    </source>
</evidence>
<evidence type="ECO:0000313" key="3">
    <source>
        <dbReference type="Proteomes" id="UP000631300"/>
    </source>
</evidence>
<protein>
    <submittedName>
        <fullName evidence="2">SAM-dependent methyltransferase</fullName>
    </submittedName>
</protein>
<proteinExistence type="predicted"/>
<dbReference type="InterPro" id="IPR013216">
    <property type="entry name" value="Methyltransf_11"/>
</dbReference>
<dbReference type="GO" id="GO:0032259">
    <property type="term" value="P:methylation"/>
    <property type="evidence" value="ECO:0007669"/>
    <property type="project" value="UniProtKB-KW"/>
</dbReference>
<dbReference type="PANTHER" id="PTHR43036">
    <property type="entry name" value="OSJNBB0011N17.9 PROTEIN"/>
    <property type="match status" value="1"/>
</dbReference>
<sequence length="236" mass="27100">MSWSQFDEGERIRLAIEGVCNDFAPRIFGYHFLRLGELSSEVALPGSPIRHIFNQTQQPHEHSSVVSQSHCLPYSENSIDGVLLANELDFAQDPHQVLREVDRVITQNGYVIISGFNPFSVTGLVSWLPVKRKKVLYEARFFTAGRIKDWLQLLGFEIIEQQHVLFSMLQFKPPMEASRMQNLMQRYLPRSGSVYVILARKRVIPMSTIRPRMKLKPQFSPLGASMRVQAEGRTKK</sequence>
<reference evidence="2" key="2">
    <citation type="submission" date="2020-09" db="EMBL/GenBank/DDBJ databases">
        <authorList>
            <person name="Sun Q."/>
            <person name="Kim S."/>
        </authorList>
    </citation>
    <scope>NUCLEOTIDE SEQUENCE</scope>
    <source>
        <strain evidence="2">KCTC 22164</strain>
    </source>
</reference>
<name>A0A918JPQ1_9ALTE</name>
<keyword evidence="3" id="KW-1185">Reference proteome</keyword>
<reference evidence="2" key="1">
    <citation type="journal article" date="2014" name="Int. J. Syst. Evol. Microbiol.">
        <title>Complete genome sequence of Corynebacterium casei LMG S-19264T (=DSM 44701T), isolated from a smear-ripened cheese.</title>
        <authorList>
            <consortium name="US DOE Joint Genome Institute (JGI-PGF)"/>
            <person name="Walter F."/>
            <person name="Albersmeier A."/>
            <person name="Kalinowski J."/>
            <person name="Ruckert C."/>
        </authorList>
    </citation>
    <scope>NUCLEOTIDE SEQUENCE</scope>
    <source>
        <strain evidence="2">KCTC 22164</strain>
    </source>
</reference>